<dbReference type="RefSeq" id="XP_066081955.1">
    <property type="nucleotide sequence ID" value="XM_066225858.1"/>
</dbReference>
<evidence type="ECO:0000256" key="3">
    <source>
        <dbReference type="ARBA" id="ARBA00023242"/>
    </source>
</evidence>
<proteinExistence type="inferred from homology"/>
<feature type="region of interest" description="Disordered" evidence="4">
    <location>
        <begin position="250"/>
        <end position="341"/>
    </location>
</feature>
<evidence type="ECO:0000256" key="2">
    <source>
        <dbReference type="ARBA" id="ARBA00009870"/>
    </source>
</evidence>
<dbReference type="KEGG" id="ker:91100854"/>
<comment type="similarity">
    <text evidence="2">Belongs to the rad21 family.</text>
</comment>
<dbReference type="GO" id="GO:0008278">
    <property type="term" value="C:cohesin complex"/>
    <property type="evidence" value="ECO:0007669"/>
    <property type="project" value="InterPro"/>
</dbReference>
<feature type="compositionally biased region" description="Low complexity" evidence="4">
    <location>
        <begin position="295"/>
        <end position="307"/>
    </location>
</feature>
<keyword evidence="8" id="KW-1185">Reference proteome</keyword>
<protein>
    <recommendedName>
        <fullName evidence="9">Rad21/Rec8-like protein N-terminal domain-containing protein</fullName>
    </recommendedName>
</protein>
<evidence type="ECO:0000259" key="6">
    <source>
        <dbReference type="Pfam" id="PF04825"/>
    </source>
</evidence>
<organism evidence="7 8">
    <name type="scientific">Kwoniella europaea PYCC6329</name>
    <dbReference type="NCBI Taxonomy" id="1423913"/>
    <lineage>
        <taxon>Eukaryota</taxon>
        <taxon>Fungi</taxon>
        <taxon>Dikarya</taxon>
        <taxon>Basidiomycota</taxon>
        <taxon>Agaricomycotina</taxon>
        <taxon>Tremellomycetes</taxon>
        <taxon>Tremellales</taxon>
        <taxon>Cryptococcaceae</taxon>
        <taxon>Kwoniella</taxon>
    </lineage>
</organism>
<dbReference type="InterPro" id="IPR023093">
    <property type="entry name" value="ScpA-like_C"/>
</dbReference>
<dbReference type="Proteomes" id="UP001358614">
    <property type="component" value="Chromosome 1"/>
</dbReference>
<feature type="region of interest" description="Disordered" evidence="4">
    <location>
        <begin position="152"/>
        <end position="197"/>
    </location>
</feature>
<feature type="domain" description="Rad21/Rec8-like protein C-terminal eukaryotic" evidence="5">
    <location>
        <begin position="653"/>
        <end position="693"/>
    </location>
</feature>
<dbReference type="InterPro" id="IPR039781">
    <property type="entry name" value="Rad21/Rec8-like"/>
</dbReference>
<dbReference type="EMBL" id="CP144089">
    <property type="protein sequence ID" value="WWD03988.1"/>
    <property type="molecule type" value="Genomic_DNA"/>
</dbReference>
<dbReference type="AlphaFoldDB" id="A0AAX4KDB3"/>
<dbReference type="InterPro" id="IPR036390">
    <property type="entry name" value="WH_DNA-bd_sf"/>
</dbReference>
<dbReference type="PANTHER" id="PTHR12585">
    <property type="entry name" value="SCC1 / RAD21 FAMILY MEMBER"/>
    <property type="match status" value="1"/>
</dbReference>
<name>A0AAX4KDB3_9TREE</name>
<dbReference type="SUPFAM" id="SSF46785">
    <property type="entry name" value="Winged helix' DNA-binding domain"/>
    <property type="match status" value="1"/>
</dbReference>
<evidence type="ECO:0000256" key="1">
    <source>
        <dbReference type="ARBA" id="ARBA00004123"/>
    </source>
</evidence>
<dbReference type="GeneID" id="91100854"/>
<evidence type="ECO:0008006" key="9">
    <source>
        <dbReference type="Google" id="ProtNLM"/>
    </source>
</evidence>
<dbReference type="GO" id="GO:0003682">
    <property type="term" value="F:chromatin binding"/>
    <property type="evidence" value="ECO:0007669"/>
    <property type="project" value="TreeGrafter"/>
</dbReference>
<dbReference type="InterPro" id="IPR006910">
    <property type="entry name" value="Rad21_Rec8_N"/>
</dbReference>
<reference evidence="7 8" key="1">
    <citation type="submission" date="2024-01" db="EMBL/GenBank/DDBJ databases">
        <title>Comparative genomics of Cryptococcus and Kwoniella reveals pathogenesis evolution and contrasting modes of karyotype evolution via chromosome fusion or intercentromeric recombination.</title>
        <authorList>
            <person name="Coelho M.A."/>
            <person name="David-Palma M."/>
            <person name="Shea T."/>
            <person name="Bowers K."/>
            <person name="McGinley-Smith S."/>
            <person name="Mohammad A.W."/>
            <person name="Gnirke A."/>
            <person name="Yurkov A.M."/>
            <person name="Nowrousian M."/>
            <person name="Sun S."/>
            <person name="Cuomo C.A."/>
            <person name="Heitman J."/>
        </authorList>
    </citation>
    <scope>NUCLEOTIDE SEQUENCE [LARGE SCALE GENOMIC DNA]</scope>
    <source>
        <strain evidence="7 8">PYCC6329</strain>
    </source>
</reference>
<feature type="compositionally biased region" description="Low complexity" evidence="4">
    <location>
        <begin position="159"/>
        <end position="169"/>
    </location>
</feature>
<feature type="compositionally biased region" description="Basic and acidic residues" evidence="4">
    <location>
        <begin position="311"/>
        <end position="322"/>
    </location>
</feature>
<accession>A0AAX4KDB3</accession>
<evidence type="ECO:0000313" key="8">
    <source>
        <dbReference type="Proteomes" id="UP001358614"/>
    </source>
</evidence>
<feature type="region of interest" description="Disordered" evidence="4">
    <location>
        <begin position="497"/>
        <end position="587"/>
    </location>
</feature>
<dbReference type="GO" id="GO:0006302">
    <property type="term" value="P:double-strand break repair"/>
    <property type="evidence" value="ECO:0007669"/>
    <property type="project" value="TreeGrafter"/>
</dbReference>
<feature type="domain" description="Rad21/Rec8-like protein N-terminal" evidence="6">
    <location>
        <begin position="1"/>
        <end position="95"/>
    </location>
</feature>
<keyword evidence="3" id="KW-0539">Nucleus</keyword>
<evidence type="ECO:0000313" key="7">
    <source>
        <dbReference type="EMBL" id="WWD03988.1"/>
    </source>
</evidence>
<dbReference type="InterPro" id="IPR006909">
    <property type="entry name" value="Rad21/Rec8_C_eu"/>
</dbReference>
<dbReference type="Pfam" id="PF04825">
    <property type="entry name" value="Rad21_Rec8_N"/>
    <property type="match status" value="1"/>
</dbReference>
<feature type="compositionally biased region" description="Acidic residues" evidence="4">
    <location>
        <begin position="170"/>
        <end position="189"/>
    </location>
</feature>
<evidence type="ECO:0000259" key="5">
    <source>
        <dbReference type="Pfam" id="PF04824"/>
    </source>
</evidence>
<dbReference type="Gene3D" id="1.10.10.580">
    <property type="entry name" value="Structural maintenance of chromosome 1. Chain E"/>
    <property type="match status" value="1"/>
</dbReference>
<dbReference type="GO" id="GO:0007062">
    <property type="term" value="P:sister chromatid cohesion"/>
    <property type="evidence" value="ECO:0007669"/>
    <property type="project" value="InterPro"/>
</dbReference>
<dbReference type="PANTHER" id="PTHR12585:SF51">
    <property type="entry name" value="MEIOTIC RECOMBINATION PROTEIN REC8"/>
    <property type="match status" value="1"/>
</dbReference>
<gene>
    <name evidence="7" type="ORF">V865_002050</name>
</gene>
<sequence length="699" mass="76625">MFYPEGLLLTNKNGSFGIIWLAATLGPKNKKFTRKQLTTVNLAKTCQIIAEPPEPMALRLSGALLVGVARVYNQNYDIFFTDVTNLDSNLRRSIATDFVTGGSGTGGTVNLDLPGGGKSRIDQITLSQAGLEFELGLNLQFHHVDWRNPLNHGRKRRSSSMLSSQATQSQEEEDEDNSDDEDEDEDEDGELGREFKRTKVSSFPAIGAYGLTTKTRNSIHHPSDSTGGHLYAGIDVPMGEIDLGLELDGMDHPVGDDSFSGPSGRDFDLPDGGNDAGMMLDGGDLVLPSRQPSLAPEAAHPATTTPPKNASQDREGSERGSVDDVEQQLGEVKTKKPKKVKKVTFDSTTELDLAGDQEARKRYHEDMKRERAIIESRLKEKVVAAMATSLVNGTGGLEFFDPEMKAFFSALTRVETFKWESDLTVHRLGKAGVVAEGDEQERPGDGEFDISGGGDVAMPGMDTNYQEVFQEYEVPIQEMSASVRQGSTAPDAEYARRISQGSQQGPLPWEEGRRSVTPGLPDLADTSFSPASLRLSIMTPQEARLRSRSAHGSSTGGRSVDRRRPRSASLLSDRPDDDPLLLVRGDDLDLPQDEDDLQLEALAPSQQARLADLPPAFRPEMLATLEKQCRDFLSYAERKMVTSSLEELEFEDLAPLESKKHVAALAFYDCLTLATKKIFSVDQEDAWGPIKVRFAIDLV</sequence>
<comment type="subcellular location">
    <subcellularLocation>
        <location evidence="1">Nucleus</location>
    </subcellularLocation>
</comment>
<dbReference type="GO" id="GO:0005634">
    <property type="term" value="C:nucleus"/>
    <property type="evidence" value="ECO:0007669"/>
    <property type="project" value="UniProtKB-SubCell"/>
</dbReference>
<dbReference type="Pfam" id="PF04824">
    <property type="entry name" value="Rad21_Rec8"/>
    <property type="match status" value="1"/>
</dbReference>
<evidence type="ECO:0000256" key="4">
    <source>
        <dbReference type="SAM" id="MobiDB-lite"/>
    </source>
</evidence>